<dbReference type="InterPro" id="IPR002867">
    <property type="entry name" value="IBR_dom"/>
</dbReference>
<proteinExistence type="predicted"/>
<dbReference type="InterPro" id="IPR047147">
    <property type="entry name" value="FBX5_43"/>
</dbReference>
<evidence type="ECO:0000256" key="9">
    <source>
        <dbReference type="ARBA" id="ARBA00022833"/>
    </source>
</evidence>
<dbReference type="Gene3D" id="1.20.1280.50">
    <property type="match status" value="1"/>
</dbReference>
<evidence type="ECO:0000313" key="13">
    <source>
        <dbReference type="EMBL" id="KAK6328600.1"/>
    </source>
</evidence>
<evidence type="ECO:0000256" key="10">
    <source>
        <dbReference type="ARBA" id="ARBA00023242"/>
    </source>
</evidence>
<gene>
    <name evidence="13" type="ORF">J4Q44_G00005780</name>
</gene>
<dbReference type="GO" id="GO:0045835">
    <property type="term" value="P:negative regulation of meiotic nuclear division"/>
    <property type="evidence" value="ECO:0007669"/>
    <property type="project" value="InterPro"/>
</dbReference>
<dbReference type="PROSITE" id="PS51872">
    <property type="entry name" value="ZF_ZBR"/>
    <property type="match status" value="1"/>
</dbReference>
<keyword evidence="5" id="KW-0479">Metal-binding</keyword>
<evidence type="ECO:0000256" key="6">
    <source>
        <dbReference type="ARBA" id="ARBA00022771"/>
    </source>
</evidence>
<feature type="domain" description="ZBR-type" evidence="12">
    <location>
        <begin position="347"/>
        <end position="395"/>
    </location>
</feature>
<name>A0AAN8MQ08_9TELE</name>
<dbReference type="SMART" id="SM00647">
    <property type="entry name" value="IBR"/>
    <property type="match status" value="1"/>
</dbReference>
<evidence type="ECO:0000313" key="14">
    <source>
        <dbReference type="Proteomes" id="UP001356427"/>
    </source>
</evidence>
<protein>
    <recommendedName>
        <fullName evidence="12">ZBR-type domain-containing protein</fullName>
    </recommendedName>
</protein>
<keyword evidence="8" id="KW-0833">Ubl conjugation pathway</keyword>
<sequence>MPPGGELANVGSRPEIGEVTLKGYSLKSMKMKCLSNYEEPRFPCGMEKHVTYKESGLKTSPLMGCVQVVVKQLSPGVTSANVCLKDDVKGVHNKENNHHDRTLDEVNLGCEAFEDSGYLSLQNSQIEDFYNGKEQGESLGQDIFSPCTPVADYHKAKHTASQLPILKFQHAICQELTNSFKRTQSYDWTVISRLAEDSGLERVIGGNMGLECMDVLKALLERDMKHILTRILRLLDVDLISCKKVSKTWRKIICQDKSALRKCYQAEQRLRDSRTPVGLENVGSLTRDVTLSRVVMSCMQRVASTPIQKSTKRMLSQRECTQAPYCCQQSRFREYQEAASSLKQHESLKPCKRCGSPAKHNADAMRATCTRFSCAFDFCTQCQGPFHGSSACRTRLTWRSCSSRATPILIGSARSKRNIRRLPFSPLPPRHRPKGSRLLEYSALEYYCILGLSSDASSPAYVVRK</sequence>
<evidence type="ECO:0000259" key="12">
    <source>
        <dbReference type="PROSITE" id="PS51872"/>
    </source>
</evidence>
<comment type="pathway">
    <text evidence="3">Protein modification; protein ubiquitination.</text>
</comment>
<dbReference type="FunFam" id="2.20.25.20:FF:000006">
    <property type="entry name" value="F-box only protein 5"/>
    <property type="match status" value="1"/>
</dbReference>
<evidence type="ECO:0000256" key="5">
    <source>
        <dbReference type="ARBA" id="ARBA00022723"/>
    </source>
</evidence>
<accession>A0AAN8MQ08</accession>
<keyword evidence="14" id="KW-1185">Reference proteome</keyword>
<comment type="subcellular location">
    <subcellularLocation>
        <location evidence="2">Cytoplasm</location>
    </subcellularLocation>
    <subcellularLocation>
        <location evidence="1">Nucleus</location>
    </subcellularLocation>
</comment>
<evidence type="ECO:0000256" key="2">
    <source>
        <dbReference type="ARBA" id="ARBA00004496"/>
    </source>
</evidence>
<dbReference type="Proteomes" id="UP001356427">
    <property type="component" value="Unassembled WGS sequence"/>
</dbReference>
<keyword evidence="10" id="KW-0539">Nucleus</keyword>
<dbReference type="Gene3D" id="2.20.25.20">
    <property type="match status" value="1"/>
</dbReference>
<dbReference type="GO" id="GO:0005634">
    <property type="term" value="C:nucleus"/>
    <property type="evidence" value="ECO:0007669"/>
    <property type="project" value="UniProtKB-SubCell"/>
</dbReference>
<dbReference type="GO" id="GO:0005737">
    <property type="term" value="C:cytoplasm"/>
    <property type="evidence" value="ECO:0007669"/>
    <property type="project" value="UniProtKB-SubCell"/>
</dbReference>
<comment type="caution">
    <text evidence="13">The sequence shown here is derived from an EMBL/GenBank/DDBJ whole genome shotgun (WGS) entry which is preliminary data.</text>
</comment>
<dbReference type="CDD" id="cd20348">
    <property type="entry name" value="BRcat_RBR_EMI"/>
    <property type="match status" value="1"/>
</dbReference>
<dbReference type="GO" id="GO:0007088">
    <property type="term" value="P:regulation of mitotic nuclear division"/>
    <property type="evidence" value="ECO:0007669"/>
    <property type="project" value="InterPro"/>
</dbReference>
<evidence type="ECO:0000256" key="8">
    <source>
        <dbReference type="ARBA" id="ARBA00022786"/>
    </source>
</evidence>
<keyword evidence="6 11" id="KW-0863">Zinc-finger</keyword>
<dbReference type="SUPFAM" id="SSF57850">
    <property type="entry name" value="RING/U-box"/>
    <property type="match status" value="1"/>
</dbReference>
<organism evidence="13 14">
    <name type="scientific">Coregonus suidteri</name>
    <dbReference type="NCBI Taxonomy" id="861788"/>
    <lineage>
        <taxon>Eukaryota</taxon>
        <taxon>Metazoa</taxon>
        <taxon>Chordata</taxon>
        <taxon>Craniata</taxon>
        <taxon>Vertebrata</taxon>
        <taxon>Euteleostomi</taxon>
        <taxon>Actinopterygii</taxon>
        <taxon>Neopterygii</taxon>
        <taxon>Teleostei</taxon>
        <taxon>Protacanthopterygii</taxon>
        <taxon>Salmoniformes</taxon>
        <taxon>Salmonidae</taxon>
        <taxon>Coregoninae</taxon>
        <taxon>Coregonus</taxon>
    </lineage>
</organism>
<dbReference type="InterPro" id="IPR044064">
    <property type="entry name" value="ZF_ZBR"/>
</dbReference>
<dbReference type="PANTHER" id="PTHR15493:SF8">
    <property type="entry name" value="F-BOX ONLY PROTEIN 5"/>
    <property type="match status" value="1"/>
</dbReference>
<evidence type="ECO:0000256" key="3">
    <source>
        <dbReference type="ARBA" id="ARBA00004906"/>
    </source>
</evidence>
<dbReference type="EMBL" id="JAGTTL010000001">
    <property type="protein sequence ID" value="KAK6328600.1"/>
    <property type="molecule type" value="Genomic_DNA"/>
</dbReference>
<dbReference type="GO" id="GO:0008270">
    <property type="term" value="F:zinc ion binding"/>
    <property type="evidence" value="ECO:0007669"/>
    <property type="project" value="UniProtKB-KW"/>
</dbReference>
<dbReference type="PANTHER" id="PTHR15493">
    <property type="entry name" value="F-BOX ONLY PROTEIN 5 AND 43"/>
    <property type="match status" value="1"/>
</dbReference>
<keyword evidence="7" id="KW-0498">Mitosis</keyword>
<keyword evidence="4" id="KW-0963">Cytoplasm</keyword>
<keyword evidence="7" id="KW-0132">Cell division</keyword>
<keyword evidence="7" id="KW-0131">Cell cycle</keyword>
<evidence type="ECO:0000256" key="1">
    <source>
        <dbReference type="ARBA" id="ARBA00004123"/>
    </source>
</evidence>
<reference evidence="13 14" key="1">
    <citation type="submission" date="2021-04" db="EMBL/GenBank/DDBJ databases">
        <authorList>
            <person name="De Guttry C."/>
            <person name="Zahm M."/>
            <person name="Klopp C."/>
            <person name="Cabau C."/>
            <person name="Louis A."/>
            <person name="Berthelot C."/>
            <person name="Parey E."/>
            <person name="Roest Crollius H."/>
            <person name="Montfort J."/>
            <person name="Robinson-Rechavi M."/>
            <person name="Bucao C."/>
            <person name="Bouchez O."/>
            <person name="Gislard M."/>
            <person name="Lluch J."/>
            <person name="Milhes M."/>
            <person name="Lampietro C."/>
            <person name="Lopez Roques C."/>
            <person name="Donnadieu C."/>
            <person name="Braasch I."/>
            <person name="Desvignes T."/>
            <person name="Postlethwait J."/>
            <person name="Bobe J."/>
            <person name="Wedekind C."/>
            <person name="Guiguen Y."/>
        </authorList>
    </citation>
    <scope>NUCLEOTIDE SEQUENCE [LARGE SCALE GENOMIC DNA]</scope>
    <source>
        <strain evidence="13">Cs_M1</strain>
        <tissue evidence="13">Blood</tissue>
    </source>
</reference>
<evidence type="ECO:0000256" key="4">
    <source>
        <dbReference type="ARBA" id="ARBA00022490"/>
    </source>
</evidence>
<evidence type="ECO:0000256" key="7">
    <source>
        <dbReference type="ARBA" id="ARBA00022776"/>
    </source>
</evidence>
<dbReference type="AlphaFoldDB" id="A0AAN8MQ08"/>
<evidence type="ECO:0000256" key="11">
    <source>
        <dbReference type="PROSITE-ProRule" id="PRU01220"/>
    </source>
</evidence>
<dbReference type="Pfam" id="PF22191">
    <property type="entry name" value="IBR_1"/>
    <property type="match status" value="1"/>
</dbReference>
<keyword evidence="9" id="KW-0862">Zinc</keyword>